<dbReference type="EMBL" id="BNBF01000023">
    <property type="protein sequence ID" value="GHG67778.1"/>
    <property type="molecule type" value="Genomic_DNA"/>
</dbReference>
<organism evidence="2 3">
    <name type="scientific">Streptomyces capoamus</name>
    <dbReference type="NCBI Taxonomy" id="68183"/>
    <lineage>
        <taxon>Bacteria</taxon>
        <taxon>Bacillati</taxon>
        <taxon>Actinomycetota</taxon>
        <taxon>Actinomycetes</taxon>
        <taxon>Kitasatosporales</taxon>
        <taxon>Streptomycetaceae</taxon>
        <taxon>Streptomyces</taxon>
    </lineage>
</organism>
<name>A0A919KF16_9ACTN</name>
<protein>
    <submittedName>
        <fullName evidence="2">Uncharacterized protein</fullName>
    </submittedName>
</protein>
<dbReference type="Proteomes" id="UP000619355">
    <property type="component" value="Unassembled WGS sequence"/>
</dbReference>
<comment type="caution">
    <text evidence="2">The sequence shown here is derived from an EMBL/GenBank/DDBJ whole genome shotgun (WGS) entry which is preliminary data.</text>
</comment>
<keyword evidence="1" id="KW-0472">Membrane</keyword>
<evidence type="ECO:0000313" key="3">
    <source>
        <dbReference type="Proteomes" id="UP000619355"/>
    </source>
</evidence>
<evidence type="ECO:0000313" key="2">
    <source>
        <dbReference type="EMBL" id="GHG67778.1"/>
    </source>
</evidence>
<accession>A0A919KF16</accession>
<evidence type="ECO:0000256" key="1">
    <source>
        <dbReference type="SAM" id="Phobius"/>
    </source>
</evidence>
<proteinExistence type="predicted"/>
<feature type="transmembrane region" description="Helical" evidence="1">
    <location>
        <begin position="48"/>
        <end position="71"/>
    </location>
</feature>
<keyword evidence="1" id="KW-1133">Transmembrane helix</keyword>
<keyword evidence="1" id="KW-0812">Transmembrane</keyword>
<sequence>MSADRENHDMTQADIALLLAEAADEVEIGIAPVQAVIRGGRRRKARRWAVAATTALVLAGSTGATLAFGGLPGERAARETPMASRQATAEERHVYAPQRTELARGTEHGKAWRVWVEVWGPPRDLREAGGQFDAMKRVGLAPAVDKAADLVGKTSYFSMRSYGDGRSLVVMFDTHKRVDRLSGTDLQSAAVSMDKVSATAPERLVIGNVAKTAQEVTCRWRDGSSTVARPSGSESAAHDGTSLIRPVAGYPGGNWFVCLAPEGTTYKDVRVTK</sequence>
<dbReference type="AlphaFoldDB" id="A0A919KF16"/>
<reference evidence="3" key="1">
    <citation type="journal article" date="2019" name="Int. J. Syst. Evol. Microbiol.">
        <title>The Global Catalogue of Microorganisms (GCM) 10K type strain sequencing project: providing services to taxonomists for standard genome sequencing and annotation.</title>
        <authorList>
            <consortium name="The Broad Institute Genomics Platform"/>
            <consortium name="The Broad Institute Genome Sequencing Center for Infectious Disease"/>
            <person name="Wu L."/>
            <person name="Ma J."/>
        </authorList>
    </citation>
    <scope>NUCLEOTIDE SEQUENCE [LARGE SCALE GENOMIC DNA]</scope>
    <source>
        <strain evidence="3">JCM 4253</strain>
    </source>
</reference>
<gene>
    <name evidence="2" type="ORF">GCM10018980_60900</name>
</gene>
<keyword evidence="3" id="KW-1185">Reference proteome</keyword>